<gene>
    <name evidence="3" type="ORF">AJ79_01826</name>
</gene>
<feature type="compositionally biased region" description="Polar residues" evidence="1">
    <location>
        <begin position="136"/>
        <end position="146"/>
    </location>
</feature>
<feature type="domain" description="Nitrogen regulatory protein areA GATA-like" evidence="2">
    <location>
        <begin position="34"/>
        <end position="62"/>
    </location>
</feature>
<feature type="compositionally biased region" description="Polar residues" evidence="1">
    <location>
        <begin position="428"/>
        <end position="450"/>
    </location>
</feature>
<dbReference type="EMBL" id="PDNB01000018">
    <property type="protein sequence ID" value="PGH16287.1"/>
    <property type="molecule type" value="Genomic_DNA"/>
</dbReference>
<feature type="region of interest" description="Disordered" evidence="1">
    <location>
        <begin position="100"/>
        <end position="340"/>
    </location>
</feature>
<dbReference type="InterPro" id="IPR013860">
    <property type="entry name" value="AreA_GATA"/>
</dbReference>
<feature type="compositionally biased region" description="Polar residues" evidence="1">
    <location>
        <begin position="324"/>
        <end position="337"/>
    </location>
</feature>
<feature type="compositionally biased region" description="Polar residues" evidence="1">
    <location>
        <begin position="272"/>
        <end position="283"/>
    </location>
</feature>
<proteinExistence type="predicted"/>
<dbReference type="AlphaFoldDB" id="A0A2B7Y6N5"/>
<evidence type="ECO:0000313" key="3">
    <source>
        <dbReference type="EMBL" id="PGH16287.1"/>
    </source>
</evidence>
<dbReference type="Proteomes" id="UP000223968">
    <property type="component" value="Unassembled WGS sequence"/>
</dbReference>
<dbReference type="Pfam" id="PF08550">
    <property type="entry name" value="GATA_AreA"/>
    <property type="match status" value="1"/>
</dbReference>
<evidence type="ECO:0000256" key="1">
    <source>
        <dbReference type="SAM" id="MobiDB-lite"/>
    </source>
</evidence>
<protein>
    <recommendedName>
        <fullName evidence="2">Nitrogen regulatory protein areA GATA-like domain-containing protein</fullName>
    </recommendedName>
</protein>
<dbReference type="OrthoDB" id="5424234at2759"/>
<feature type="compositionally biased region" description="Polar residues" evidence="1">
    <location>
        <begin position="296"/>
        <end position="313"/>
    </location>
</feature>
<feature type="compositionally biased region" description="Polar residues" evidence="1">
    <location>
        <begin position="119"/>
        <end position="128"/>
    </location>
</feature>
<comment type="caution">
    <text evidence="3">The sequence shown here is derived from an EMBL/GenBank/DDBJ whole genome shotgun (WGS) entry which is preliminary data.</text>
</comment>
<feature type="region of interest" description="Disordered" evidence="1">
    <location>
        <begin position="420"/>
        <end position="481"/>
    </location>
</feature>
<feature type="compositionally biased region" description="Polar residues" evidence="1">
    <location>
        <begin position="250"/>
        <end position="261"/>
    </location>
</feature>
<sequence>MTEALPQGIVLHTERVSSEIESFGGVDDEDLAKLWRVYTTNRSTMREDEGRRLENLVWRIWSNKPILRTIQGTTLAGLFLHISEGESITRMGPERLREIAQSIPRIPPIRRHADAPSPRRTQPQNTSPKDGPNAPRKTSGNTTRTSLPPPILKKPRQTSGDSQKISKPPGGGALEDNTAGNLSLSPSPVAGHETPTDESVAGRPRKKKTTFAESVTSIQAEPVQMRKRTSQPSSAVSPARQSPSAAFMNTVRTSPRASTKGQGYPIPDESAISLSPIPTYTNPSPWPGSIVHRPAPTSNPTSHGASKGTCISSHEQRKQQQKRSNSSPTSQKKQPSEVSLVEKDFRARFVEKQLQESRNSSAINLGSSLAPAPAEVTEMVRTGDQLPLGGTEAVMGSDALAVGTSEKLKKGELSLSLQRQFIRKSTESDNPTDGISPSPSSAHMQPLSPQATPPAARPSLVRQHSQLSEMIERERRMSKRG</sequence>
<reference evidence="3 4" key="1">
    <citation type="submission" date="2017-10" db="EMBL/GenBank/DDBJ databases">
        <title>Comparative genomics in systemic dimorphic fungi from Ajellomycetaceae.</title>
        <authorList>
            <person name="Munoz J.F."/>
            <person name="Mcewen J.G."/>
            <person name="Clay O.K."/>
            <person name="Cuomo C.A."/>
        </authorList>
    </citation>
    <scope>NUCLEOTIDE SEQUENCE [LARGE SCALE GENOMIC DNA]</scope>
    <source>
        <strain evidence="3 4">UAMH5409</strain>
    </source>
</reference>
<accession>A0A2B7Y6N5</accession>
<organism evidence="3 4">
    <name type="scientific">Helicocarpus griseus UAMH5409</name>
    <dbReference type="NCBI Taxonomy" id="1447875"/>
    <lineage>
        <taxon>Eukaryota</taxon>
        <taxon>Fungi</taxon>
        <taxon>Dikarya</taxon>
        <taxon>Ascomycota</taxon>
        <taxon>Pezizomycotina</taxon>
        <taxon>Eurotiomycetes</taxon>
        <taxon>Eurotiomycetidae</taxon>
        <taxon>Onygenales</taxon>
        <taxon>Ajellomycetaceae</taxon>
        <taxon>Helicocarpus</taxon>
    </lineage>
</organism>
<feature type="compositionally biased region" description="Polar residues" evidence="1">
    <location>
        <begin position="230"/>
        <end position="244"/>
    </location>
</feature>
<keyword evidence="4" id="KW-1185">Reference proteome</keyword>
<dbReference type="STRING" id="1447875.A0A2B7Y6N5"/>
<evidence type="ECO:0000313" key="4">
    <source>
        <dbReference type="Proteomes" id="UP000223968"/>
    </source>
</evidence>
<evidence type="ECO:0000259" key="2">
    <source>
        <dbReference type="Pfam" id="PF08550"/>
    </source>
</evidence>
<name>A0A2B7Y6N5_9EURO</name>